<keyword evidence="2" id="KW-0732">Signal</keyword>
<keyword evidence="4" id="KW-1185">Reference proteome</keyword>
<protein>
    <submittedName>
        <fullName evidence="3">Uncharacterized protein</fullName>
    </submittedName>
</protein>
<evidence type="ECO:0000313" key="4">
    <source>
        <dbReference type="Proteomes" id="UP000243073"/>
    </source>
</evidence>
<proteinExistence type="predicted"/>
<organism evidence="3 4">
    <name type="scientific">Oceanisphaera psychrotolerans</name>
    <dbReference type="NCBI Taxonomy" id="1414654"/>
    <lineage>
        <taxon>Bacteria</taxon>
        <taxon>Pseudomonadati</taxon>
        <taxon>Pseudomonadota</taxon>
        <taxon>Gammaproteobacteria</taxon>
        <taxon>Aeromonadales</taxon>
        <taxon>Aeromonadaceae</taxon>
        <taxon>Oceanisphaera</taxon>
    </lineage>
</organism>
<accession>A0A1J4QDN4</accession>
<comment type="caution">
    <text evidence="3">The sequence shown here is derived from an EMBL/GenBank/DDBJ whole genome shotgun (WGS) entry which is preliminary data.</text>
</comment>
<name>A0A1J4QDN4_9GAMM</name>
<dbReference type="EMBL" id="MDKE01000022">
    <property type="protein sequence ID" value="OIN09166.1"/>
    <property type="molecule type" value="Genomic_DNA"/>
</dbReference>
<evidence type="ECO:0000256" key="2">
    <source>
        <dbReference type="SAM" id="SignalP"/>
    </source>
</evidence>
<feature type="signal peptide" evidence="2">
    <location>
        <begin position="1"/>
        <end position="21"/>
    </location>
</feature>
<evidence type="ECO:0000256" key="1">
    <source>
        <dbReference type="SAM" id="MobiDB-lite"/>
    </source>
</evidence>
<feature type="chain" id="PRO_5009632331" evidence="2">
    <location>
        <begin position="22"/>
        <end position="93"/>
    </location>
</feature>
<dbReference type="AlphaFoldDB" id="A0A1J4QDN4"/>
<dbReference type="RefSeq" id="WP_071472834.1">
    <property type="nucleotide sequence ID" value="NZ_MDKE01000022.1"/>
</dbReference>
<evidence type="ECO:0000313" key="3">
    <source>
        <dbReference type="EMBL" id="OIN09166.1"/>
    </source>
</evidence>
<dbReference type="Proteomes" id="UP000243073">
    <property type="component" value="Unassembled WGS sequence"/>
</dbReference>
<gene>
    <name evidence="3" type="ORF">BFR47_02525</name>
</gene>
<reference evidence="3 4" key="1">
    <citation type="submission" date="2016-07" db="EMBL/GenBank/DDBJ databases">
        <title>Draft Genome Sequence of Oceanisphaera psychrotolerans, isolated from coastal sediment samples.</title>
        <authorList>
            <person name="Zhuo S."/>
            <person name="Ruan Z."/>
        </authorList>
    </citation>
    <scope>NUCLEOTIDE SEQUENCE [LARGE SCALE GENOMIC DNA]</scope>
    <source>
        <strain evidence="3 4">LAM-WHM-ZC</strain>
    </source>
</reference>
<sequence length="93" mass="11213">MKTNIKIMLWSALVLAAPLQAAEHDKKQEHKHEQRQKMEDMSPEQFRKHLEHGYERASDKKERKELLKRLEERKSKMSDAHRKVAERFLAKHK</sequence>
<feature type="region of interest" description="Disordered" evidence="1">
    <location>
        <begin position="22"/>
        <end position="93"/>
    </location>
</feature>